<accession>A0A6B2LKJ3</accession>
<dbReference type="InterPro" id="IPR007194">
    <property type="entry name" value="TRAPP_component"/>
</dbReference>
<dbReference type="InterPro" id="IPR016721">
    <property type="entry name" value="Bet3"/>
</dbReference>
<proteinExistence type="inferred from homology"/>
<keyword evidence="5" id="KW-0256">Endoplasmic reticulum</keyword>
<comment type="subcellular location">
    <subcellularLocation>
        <location evidence="2">Endoplasmic reticulum</location>
    </subcellularLocation>
    <subcellularLocation>
        <location evidence="1 8">Golgi apparatus</location>
        <location evidence="1 8">cis-Golgi network</location>
    </subcellularLocation>
</comment>
<dbReference type="EMBL" id="GIBP01008535">
    <property type="protein sequence ID" value="NDV37504.1"/>
    <property type="molecule type" value="Transcribed_RNA"/>
</dbReference>
<comment type="subunit">
    <text evidence="8">Homodimer.</text>
</comment>
<dbReference type="PIRSF" id="PIRSF018293">
    <property type="entry name" value="TRAPP_I_complex_Bet3"/>
    <property type="match status" value="1"/>
</dbReference>
<dbReference type="GO" id="GO:0005783">
    <property type="term" value="C:endoplasmic reticulum"/>
    <property type="evidence" value="ECO:0007669"/>
    <property type="project" value="UniProtKB-SubCell"/>
</dbReference>
<evidence type="ECO:0000256" key="7">
    <source>
        <dbReference type="ARBA" id="ARBA00023034"/>
    </source>
</evidence>
<evidence type="ECO:0000256" key="6">
    <source>
        <dbReference type="ARBA" id="ARBA00022892"/>
    </source>
</evidence>
<dbReference type="InterPro" id="IPR024096">
    <property type="entry name" value="NO_sig/Golgi_transp_ligand-bd"/>
</dbReference>
<dbReference type="AlphaFoldDB" id="A0A6B2LKJ3"/>
<sequence>MFTLTYGAIVCQLIKELDSLDEVNNQLDKMGYNIGLRLIDEFLARSNLGRCRDIKETAEVITKVGFKMFFGVTANVANFNPKKQSFLIQLEDNPLIDFVELPPQYKDKLSYSNLLCGVIRGALEMVQMKVVCTIKKCPLKGDEITEIKVKLIEILTTEIPVGDE</sequence>
<dbReference type="PANTHER" id="PTHR13048">
    <property type="entry name" value="TRAFFICKING PROTEIN PARTICLE COMPLEX SUBUNIT 3"/>
    <property type="match status" value="1"/>
</dbReference>
<name>A0A6B2LKJ3_9EUKA</name>
<keyword evidence="7 8" id="KW-0333">Golgi apparatus</keyword>
<dbReference type="Pfam" id="PF04051">
    <property type="entry name" value="TRAPP"/>
    <property type="match status" value="1"/>
</dbReference>
<dbReference type="GO" id="GO:0030008">
    <property type="term" value="C:TRAPP complex"/>
    <property type="evidence" value="ECO:0007669"/>
    <property type="project" value="InterPro"/>
</dbReference>
<keyword evidence="4 8" id="KW-0813">Transport</keyword>
<dbReference type="CDD" id="cd14942">
    <property type="entry name" value="TRAPPC3_bet3"/>
    <property type="match status" value="1"/>
</dbReference>
<dbReference type="GO" id="GO:0016236">
    <property type="term" value="P:macroautophagy"/>
    <property type="evidence" value="ECO:0007669"/>
    <property type="project" value="UniProtKB-ARBA"/>
</dbReference>
<comment type="similarity">
    <text evidence="3 8">Belongs to the TRAPP small subunits family. BET3 subfamily.</text>
</comment>
<comment type="function">
    <text evidence="8">May play a role in vesicular transport from endoplasmic reticulum to Golgi.</text>
</comment>
<organism evidence="9">
    <name type="scientific">Arcella intermedia</name>
    <dbReference type="NCBI Taxonomy" id="1963864"/>
    <lineage>
        <taxon>Eukaryota</taxon>
        <taxon>Amoebozoa</taxon>
        <taxon>Tubulinea</taxon>
        <taxon>Elardia</taxon>
        <taxon>Arcellinida</taxon>
        <taxon>Sphaerothecina</taxon>
        <taxon>Arcellidae</taxon>
        <taxon>Arcella</taxon>
    </lineage>
</organism>
<dbReference type="SUPFAM" id="SSF111126">
    <property type="entry name" value="Ligand-binding domain in the NO signalling and Golgi transport"/>
    <property type="match status" value="1"/>
</dbReference>
<keyword evidence="6 8" id="KW-0931">ER-Golgi transport</keyword>
<dbReference type="GO" id="GO:0048193">
    <property type="term" value="P:Golgi vesicle transport"/>
    <property type="evidence" value="ECO:0007669"/>
    <property type="project" value="InterPro"/>
</dbReference>
<evidence type="ECO:0000256" key="2">
    <source>
        <dbReference type="ARBA" id="ARBA00004240"/>
    </source>
</evidence>
<dbReference type="Gene3D" id="3.30.1380.20">
    <property type="entry name" value="Trafficking protein particle complex subunit 3"/>
    <property type="match status" value="1"/>
</dbReference>
<evidence type="ECO:0000256" key="1">
    <source>
        <dbReference type="ARBA" id="ARBA00004222"/>
    </source>
</evidence>
<evidence type="ECO:0000256" key="4">
    <source>
        <dbReference type="ARBA" id="ARBA00022448"/>
    </source>
</evidence>
<evidence type="ECO:0000313" key="9">
    <source>
        <dbReference type="EMBL" id="NDV37504.1"/>
    </source>
</evidence>
<evidence type="ECO:0000256" key="5">
    <source>
        <dbReference type="ARBA" id="ARBA00022824"/>
    </source>
</evidence>
<protein>
    <recommendedName>
        <fullName evidence="8">Trafficking protein particle complex subunit</fullName>
    </recommendedName>
</protein>
<evidence type="ECO:0000256" key="8">
    <source>
        <dbReference type="PIRNR" id="PIRNR018293"/>
    </source>
</evidence>
<dbReference type="GO" id="GO:0005794">
    <property type="term" value="C:Golgi apparatus"/>
    <property type="evidence" value="ECO:0007669"/>
    <property type="project" value="UniProtKB-SubCell"/>
</dbReference>
<reference evidence="9" key="1">
    <citation type="journal article" date="2020" name="J. Eukaryot. Microbiol.">
        <title>De novo Sequencing, Assembly and Annotation of the Transcriptome for the Free-Living Testate Amoeba Arcella intermedia.</title>
        <authorList>
            <person name="Ribeiro G.M."/>
            <person name="Porfirio-Sousa A.L."/>
            <person name="Maurer-Alcala X.X."/>
            <person name="Katz L.A."/>
            <person name="Lahr D.J.G."/>
        </authorList>
    </citation>
    <scope>NUCLEOTIDE SEQUENCE</scope>
</reference>
<evidence type="ECO:0000256" key="3">
    <source>
        <dbReference type="ARBA" id="ARBA00006218"/>
    </source>
</evidence>
<dbReference type="FunFam" id="3.30.1380.20:FF:000001">
    <property type="entry name" value="Trafficking protein particle complex subunit BET3"/>
    <property type="match status" value="1"/>
</dbReference>